<keyword evidence="12 15" id="KW-0472">Membrane</keyword>
<evidence type="ECO:0000256" key="13">
    <source>
        <dbReference type="ARBA" id="ARBA00030934"/>
    </source>
</evidence>
<comment type="subcellular location">
    <subcellularLocation>
        <location evidence="1">Cell inner membrane</location>
        <topology evidence="1">Multi-pass membrane protein</topology>
    </subcellularLocation>
</comment>
<keyword evidence="7" id="KW-0997">Cell inner membrane</keyword>
<keyword evidence="5" id="KW-0475">Mercuric resistance</keyword>
<dbReference type="AlphaFoldDB" id="A0A562ZIM0"/>
<keyword evidence="11 15" id="KW-1133">Transmembrane helix</keyword>
<keyword evidence="4" id="KW-0813">Transport</keyword>
<feature type="transmembrane region" description="Helical" evidence="15">
    <location>
        <begin position="99"/>
        <end position="122"/>
    </location>
</feature>
<evidence type="ECO:0000256" key="7">
    <source>
        <dbReference type="ARBA" id="ARBA00022519"/>
    </source>
</evidence>
<evidence type="ECO:0000256" key="14">
    <source>
        <dbReference type="ARBA" id="ARBA00045720"/>
    </source>
</evidence>
<comment type="function">
    <text evidence="14">Involved in mercury resistance. Probably transfers a mercuric ion from the periplasmic Hg(2+)-binding protein MerP to the cytoplasmic mercuric reductase MerA.</text>
</comment>
<evidence type="ECO:0000313" key="16">
    <source>
        <dbReference type="EMBL" id="TWO68044.1"/>
    </source>
</evidence>
<evidence type="ECO:0000256" key="8">
    <source>
        <dbReference type="ARBA" id="ARBA00022692"/>
    </source>
</evidence>
<reference evidence="16 17" key="1">
    <citation type="submission" date="2019-07" db="EMBL/GenBank/DDBJ databases">
        <title>Caenimonas sedimenti sp. nov., isolated from activated sludge.</title>
        <authorList>
            <person name="Xu J."/>
        </authorList>
    </citation>
    <scope>NUCLEOTIDE SEQUENCE [LARGE SCALE GENOMIC DNA]</scope>
    <source>
        <strain evidence="16 17">HX-9-20</strain>
    </source>
</reference>
<dbReference type="Pfam" id="PF02411">
    <property type="entry name" value="MerT"/>
    <property type="match status" value="1"/>
</dbReference>
<protein>
    <recommendedName>
        <fullName evidence="3">Mercuric transport protein MerT</fullName>
    </recommendedName>
    <alternativeName>
        <fullName evidence="13">Mercury ion transport protein</fullName>
    </alternativeName>
</protein>
<feature type="transmembrane region" description="Helical" evidence="15">
    <location>
        <begin position="61"/>
        <end position="78"/>
    </location>
</feature>
<accession>A0A562ZIM0</accession>
<dbReference type="GO" id="GO:0015097">
    <property type="term" value="F:mercury ion transmembrane transporter activity"/>
    <property type="evidence" value="ECO:0007669"/>
    <property type="project" value="InterPro"/>
</dbReference>
<dbReference type="Gene3D" id="1.10.287.910">
    <property type="entry name" value="bacterial mercury transporter, merf"/>
    <property type="match status" value="1"/>
</dbReference>
<feature type="transmembrane region" description="Helical" evidence="15">
    <location>
        <begin position="21"/>
        <end position="49"/>
    </location>
</feature>
<dbReference type="InterPro" id="IPR003457">
    <property type="entry name" value="Transprt_MerT"/>
</dbReference>
<gene>
    <name evidence="16" type="ORF">FN976_24185</name>
</gene>
<evidence type="ECO:0000256" key="9">
    <source>
        <dbReference type="ARBA" id="ARBA00022723"/>
    </source>
</evidence>
<dbReference type="Proteomes" id="UP000318199">
    <property type="component" value="Unassembled WGS sequence"/>
</dbReference>
<evidence type="ECO:0000256" key="11">
    <source>
        <dbReference type="ARBA" id="ARBA00022989"/>
    </source>
</evidence>
<keyword evidence="9" id="KW-0479">Metal-binding</keyword>
<dbReference type="RefSeq" id="WP_145895744.1">
    <property type="nucleotide sequence ID" value="NZ_VOBQ01000021.1"/>
</dbReference>
<evidence type="ECO:0000256" key="5">
    <source>
        <dbReference type="ARBA" id="ARBA00022466"/>
    </source>
</evidence>
<keyword evidence="6" id="KW-1003">Cell membrane</keyword>
<evidence type="ECO:0000256" key="3">
    <source>
        <dbReference type="ARBA" id="ARBA00017053"/>
    </source>
</evidence>
<organism evidence="16 17">
    <name type="scientific">Caenimonas sedimenti</name>
    <dbReference type="NCBI Taxonomy" id="2596921"/>
    <lineage>
        <taxon>Bacteria</taxon>
        <taxon>Pseudomonadati</taxon>
        <taxon>Pseudomonadota</taxon>
        <taxon>Betaproteobacteria</taxon>
        <taxon>Burkholderiales</taxon>
        <taxon>Comamonadaceae</taxon>
        <taxon>Caenimonas</taxon>
    </lineage>
</organism>
<keyword evidence="10" id="KW-0476">Mercury</keyword>
<dbReference type="EMBL" id="VOBQ01000021">
    <property type="protein sequence ID" value="TWO68044.1"/>
    <property type="molecule type" value="Genomic_DNA"/>
</dbReference>
<proteinExistence type="inferred from homology"/>
<evidence type="ECO:0000313" key="17">
    <source>
        <dbReference type="Proteomes" id="UP000318199"/>
    </source>
</evidence>
<evidence type="ECO:0000256" key="4">
    <source>
        <dbReference type="ARBA" id="ARBA00022448"/>
    </source>
</evidence>
<evidence type="ECO:0000256" key="1">
    <source>
        <dbReference type="ARBA" id="ARBA00004429"/>
    </source>
</evidence>
<sequence>MNVQTPPSEDAPRSSSIALGAAAVASFLASACCVAPLAFVLVGVSGAWIGQLAAFEPYQPIFLAVAALALILAWRKIWRAQDCGDGRLCAAPAGKRAQKFTFLLVAGLLAIVLGFPFAAPLFY</sequence>
<evidence type="ECO:0000256" key="12">
    <source>
        <dbReference type="ARBA" id="ARBA00023136"/>
    </source>
</evidence>
<comment type="similarity">
    <text evidence="2">Belongs to the MerT family.</text>
</comment>
<dbReference type="GO" id="GO:0046872">
    <property type="term" value="F:metal ion binding"/>
    <property type="evidence" value="ECO:0007669"/>
    <property type="project" value="UniProtKB-KW"/>
</dbReference>
<keyword evidence="8 15" id="KW-0812">Transmembrane</keyword>
<comment type="caution">
    <text evidence="16">The sequence shown here is derived from an EMBL/GenBank/DDBJ whole genome shotgun (WGS) entry which is preliminary data.</text>
</comment>
<name>A0A562ZIM0_9BURK</name>
<evidence type="ECO:0000256" key="10">
    <source>
        <dbReference type="ARBA" id="ARBA00022914"/>
    </source>
</evidence>
<keyword evidence="17" id="KW-1185">Reference proteome</keyword>
<dbReference type="GO" id="GO:0005886">
    <property type="term" value="C:plasma membrane"/>
    <property type="evidence" value="ECO:0007669"/>
    <property type="project" value="UniProtKB-SubCell"/>
</dbReference>
<evidence type="ECO:0000256" key="2">
    <source>
        <dbReference type="ARBA" id="ARBA00008224"/>
    </source>
</evidence>
<evidence type="ECO:0000256" key="6">
    <source>
        <dbReference type="ARBA" id="ARBA00022475"/>
    </source>
</evidence>
<evidence type="ECO:0000256" key="15">
    <source>
        <dbReference type="SAM" id="Phobius"/>
    </source>
</evidence>